<reference evidence="2 3" key="1">
    <citation type="submission" date="2017-11" db="EMBL/GenBank/DDBJ databases">
        <title>De-novo sequencing of pomegranate (Punica granatum L.) genome.</title>
        <authorList>
            <person name="Akparov Z."/>
            <person name="Amiraslanov A."/>
            <person name="Hajiyeva S."/>
            <person name="Abbasov M."/>
            <person name="Kaur K."/>
            <person name="Hamwieh A."/>
            <person name="Solovyev V."/>
            <person name="Salamov A."/>
            <person name="Braich B."/>
            <person name="Kosarev P."/>
            <person name="Mahmoud A."/>
            <person name="Hajiyev E."/>
            <person name="Babayeva S."/>
            <person name="Izzatullayeva V."/>
            <person name="Mammadov A."/>
            <person name="Mammadov A."/>
            <person name="Sharifova S."/>
            <person name="Ojaghi J."/>
            <person name="Eynullazada K."/>
            <person name="Bayramov B."/>
            <person name="Abdulazimova A."/>
            <person name="Shahmuradov I."/>
        </authorList>
    </citation>
    <scope>NUCLEOTIDE SEQUENCE [LARGE SCALE GENOMIC DNA]</scope>
    <source>
        <strain evidence="3">cv. AG2017</strain>
        <tissue evidence="2">Leaf</tissue>
    </source>
</reference>
<evidence type="ECO:0000256" key="1">
    <source>
        <dbReference type="SAM" id="MobiDB-lite"/>
    </source>
</evidence>
<dbReference type="EMBL" id="PGOL01002562">
    <property type="protein sequence ID" value="PKI46998.1"/>
    <property type="molecule type" value="Genomic_DNA"/>
</dbReference>
<accession>A0A2I0ISL6</accession>
<feature type="compositionally biased region" description="Basic and acidic residues" evidence="1">
    <location>
        <begin position="279"/>
        <end position="294"/>
    </location>
</feature>
<protein>
    <submittedName>
        <fullName evidence="2">Uncharacterized protein</fullName>
    </submittedName>
</protein>
<feature type="region of interest" description="Disordered" evidence="1">
    <location>
        <begin position="108"/>
        <end position="176"/>
    </location>
</feature>
<comment type="caution">
    <text evidence="2">The sequence shown here is derived from an EMBL/GenBank/DDBJ whole genome shotgun (WGS) entry which is preliminary data.</text>
</comment>
<gene>
    <name evidence="2" type="ORF">CRG98_032623</name>
</gene>
<name>A0A2I0ISL6_PUNGR</name>
<proteinExistence type="predicted"/>
<organism evidence="2 3">
    <name type="scientific">Punica granatum</name>
    <name type="common">Pomegranate</name>
    <dbReference type="NCBI Taxonomy" id="22663"/>
    <lineage>
        <taxon>Eukaryota</taxon>
        <taxon>Viridiplantae</taxon>
        <taxon>Streptophyta</taxon>
        <taxon>Embryophyta</taxon>
        <taxon>Tracheophyta</taxon>
        <taxon>Spermatophyta</taxon>
        <taxon>Magnoliopsida</taxon>
        <taxon>eudicotyledons</taxon>
        <taxon>Gunneridae</taxon>
        <taxon>Pentapetalae</taxon>
        <taxon>rosids</taxon>
        <taxon>malvids</taxon>
        <taxon>Myrtales</taxon>
        <taxon>Lythraceae</taxon>
        <taxon>Punica</taxon>
    </lineage>
</organism>
<sequence>MAAGSVTSGGGMLTGWTAGACIAGASSFSGAWVGGTQGFKSTVGPYPRGGVELEEARFGPLSKTMSSAMLAAIWLIVPLNVVMSPSNVTMRAPSVVVDGARVSGDGLGGGTTPKCAGGAPAGVGGRRRSAQFRPAERALGRQAGPGVRDLGRTRGDWVARAGTGPQKGALGREKGRLGLTGPRVWIRLFRDDFQVRPNGSGEKLGRVVSDGLNWAERAGPAQTEGKWAEPVREKMNGEDEYGRRGGFRRLRTAVPASGCRGDGGRGRGRRQRAPPWLRRARDGRNGSRDSLSREDFLNFPARFPDFSAKDF</sequence>
<keyword evidence="3" id="KW-1185">Reference proteome</keyword>
<dbReference type="AlphaFoldDB" id="A0A2I0ISL6"/>
<evidence type="ECO:0000313" key="2">
    <source>
        <dbReference type="EMBL" id="PKI46998.1"/>
    </source>
</evidence>
<evidence type="ECO:0000313" key="3">
    <source>
        <dbReference type="Proteomes" id="UP000233551"/>
    </source>
</evidence>
<dbReference type="Proteomes" id="UP000233551">
    <property type="component" value="Unassembled WGS sequence"/>
</dbReference>
<feature type="region of interest" description="Disordered" evidence="1">
    <location>
        <begin position="254"/>
        <end position="294"/>
    </location>
</feature>